<sequence length="287" mass="32360">MSREDKNKSFPPVNPAGRFYIRLLKRYWSDNVGPTAAALAYYFLFSFFPFLVFVSMLLGYLNLPLESVTRELRGILPGDVIDIIRLYVEYVTRERSESLLVFGLVFTLYFPSRAVDYLMVSVNRAYRVAERRSFLAHQAVVLLYTLFLVAVIFISLALLTVGPVVLSYLARIFHFPGGFVRGWNYIRFLILGCLLFAALAVLYHTAPKRKMPLGAVLPGVCVSLVSWLAISAGYALYVERIALYSAVYGSVGTVIVLLIWLYFSALTLIMGAEFNHVLLTSRSPSMD</sequence>
<dbReference type="RefSeq" id="WP_159447997.1">
    <property type="nucleotide sequence ID" value="NZ_FWXW01000001.1"/>
</dbReference>
<keyword evidence="3 6" id="KW-0812">Transmembrane</keyword>
<dbReference type="STRING" id="1122930.SAMN02745168_0792"/>
<dbReference type="EMBL" id="FWXW01000001">
    <property type="protein sequence ID" value="SMC41365.1"/>
    <property type="molecule type" value="Genomic_DNA"/>
</dbReference>
<keyword evidence="5 6" id="KW-0472">Membrane</keyword>
<dbReference type="Pfam" id="PF03631">
    <property type="entry name" value="Virul_fac_BrkB"/>
    <property type="match status" value="1"/>
</dbReference>
<protein>
    <submittedName>
        <fullName evidence="7">Membrane protein</fullName>
    </submittedName>
</protein>
<dbReference type="Proteomes" id="UP000192790">
    <property type="component" value="Unassembled WGS sequence"/>
</dbReference>
<name>A0A1W1YYS6_9FIRM</name>
<feature type="transmembrane region" description="Helical" evidence="6">
    <location>
        <begin position="243"/>
        <end position="263"/>
    </location>
</feature>
<dbReference type="AlphaFoldDB" id="A0A1W1YYS6"/>
<evidence type="ECO:0000256" key="6">
    <source>
        <dbReference type="SAM" id="Phobius"/>
    </source>
</evidence>
<evidence type="ECO:0000256" key="5">
    <source>
        <dbReference type="ARBA" id="ARBA00023136"/>
    </source>
</evidence>
<evidence type="ECO:0000256" key="1">
    <source>
        <dbReference type="ARBA" id="ARBA00004651"/>
    </source>
</evidence>
<evidence type="ECO:0000313" key="7">
    <source>
        <dbReference type="EMBL" id="SMC41365.1"/>
    </source>
</evidence>
<feature type="transmembrane region" description="Helical" evidence="6">
    <location>
        <begin position="39"/>
        <end position="61"/>
    </location>
</feature>
<proteinExistence type="predicted"/>
<dbReference type="PIRSF" id="PIRSF035875">
    <property type="entry name" value="RNase_BN"/>
    <property type="match status" value="1"/>
</dbReference>
<dbReference type="PANTHER" id="PTHR30213">
    <property type="entry name" value="INNER MEMBRANE PROTEIN YHJD"/>
    <property type="match status" value="1"/>
</dbReference>
<feature type="transmembrane region" description="Helical" evidence="6">
    <location>
        <begin position="185"/>
        <end position="203"/>
    </location>
</feature>
<dbReference type="InterPro" id="IPR017039">
    <property type="entry name" value="Virul_fac_BrkB"/>
</dbReference>
<evidence type="ECO:0000313" key="8">
    <source>
        <dbReference type="Proteomes" id="UP000192790"/>
    </source>
</evidence>
<evidence type="ECO:0000256" key="2">
    <source>
        <dbReference type="ARBA" id="ARBA00022475"/>
    </source>
</evidence>
<evidence type="ECO:0000256" key="3">
    <source>
        <dbReference type="ARBA" id="ARBA00022692"/>
    </source>
</evidence>
<keyword evidence="2" id="KW-1003">Cell membrane</keyword>
<evidence type="ECO:0000256" key="4">
    <source>
        <dbReference type="ARBA" id="ARBA00022989"/>
    </source>
</evidence>
<feature type="transmembrane region" description="Helical" evidence="6">
    <location>
        <begin position="99"/>
        <end position="120"/>
    </location>
</feature>
<organism evidence="7 8">
    <name type="scientific">Papillibacter cinnamivorans DSM 12816</name>
    <dbReference type="NCBI Taxonomy" id="1122930"/>
    <lineage>
        <taxon>Bacteria</taxon>
        <taxon>Bacillati</taxon>
        <taxon>Bacillota</taxon>
        <taxon>Clostridia</taxon>
        <taxon>Eubacteriales</taxon>
        <taxon>Oscillospiraceae</taxon>
        <taxon>Papillibacter</taxon>
    </lineage>
</organism>
<reference evidence="7 8" key="1">
    <citation type="submission" date="2017-04" db="EMBL/GenBank/DDBJ databases">
        <authorList>
            <person name="Afonso C.L."/>
            <person name="Miller P.J."/>
            <person name="Scott M.A."/>
            <person name="Spackman E."/>
            <person name="Goraichik I."/>
            <person name="Dimitrov K.M."/>
            <person name="Suarez D.L."/>
            <person name="Swayne D.E."/>
        </authorList>
    </citation>
    <scope>NUCLEOTIDE SEQUENCE [LARGE SCALE GENOMIC DNA]</scope>
    <source>
        <strain evidence="7 8">DSM 12816</strain>
    </source>
</reference>
<keyword evidence="8" id="KW-1185">Reference proteome</keyword>
<dbReference type="NCBIfam" id="TIGR00765">
    <property type="entry name" value="yihY_not_rbn"/>
    <property type="match status" value="1"/>
</dbReference>
<keyword evidence="4 6" id="KW-1133">Transmembrane helix</keyword>
<feature type="transmembrane region" description="Helical" evidence="6">
    <location>
        <begin position="215"/>
        <end position="237"/>
    </location>
</feature>
<feature type="transmembrane region" description="Helical" evidence="6">
    <location>
        <begin position="141"/>
        <end position="165"/>
    </location>
</feature>
<gene>
    <name evidence="7" type="ORF">SAMN02745168_0792</name>
</gene>
<dbReference type="OrthoDB" id="9775903at2"/>
<dbReference type="GO" id="GO:0005886">
    <property type="term" value="C:plasma membrane"/>
    <property type="evidence" value="ECO:0007669"/>
    <property type="project" value="UniProtKB-SubCell"/>
</dbReference>
<dbReference type="PANTHER" id="PTHR30213:SF0">
    <property type="entry name" value="UPF0761 MEMBRANE PROTEIN YIHY"/>
    <property type="match status" value="1"/>
</dbReference>
<accession>A0A1W1YYS6</accession>
<comment type="subcellular location">
    <subcellularLocation>
        <location evidence="1">Cell membrane</location>
        <topology evidence="1">Multi-pass membrane protein</topology>
    </subcellularLocation>
</comment>